<organism evidence="2 3">
    <name type="scientific">Sutcliffiella horikoshii</name>
    <dbReference type="NCBI Taxonomy" id="79883"/>
    <lineage>
        <taxon>Bacteria</taxon>
        <taxon>Bacillati</taxon>
        <taxon>Bacillota</taxon>
        <taxon>Bacilli</taxon>
        <taxon>Bacillales</taxon>
        <taxon>Bacillaceae</taxon>
        <taxon>Sutcliffiella</taxon>
    </lineage>
</organism>
<protein>
    <submittedName>
        <fullName evidence="2">Uncharacterized protein</fullName>
    </submittedName>
</protein>
<dbReference type="InterPro" id="IPR019734">
    <property type="entry name" value="TPR_rpt"/>
</dbReference>
<name>A0A5D4T1R4_9BACI</name>
<keyword evidence="1" id="KW-0802">TPR repeat</keyword>
<dbReference type="SUPFAM" id="SSF48452">
    <property type="entry name" value="TPR-like"/>
    <property type="match status" value="1"/>
</dbReference>
<dbReference type="Proteomes" id="UP000322524">
    <property type="component" value="Unassembled WGS sequence"/>
</dbReference>
<dbReference type="InterPro" id="IPR011990">
    <property type="entry name" value="TPR-like_helical_dom_sf"/>
</dbReference>
<dbReference type="AlphaFoldDB" id="A0A5D4T1R4"/>
<dbReference type="RefSeq" id="WP_148987121.1">
    <property type="nucleotide sequence ID" value="NZ_VTEV01000002.1"/>
</dbReference>
<accession>A0A5D4T1R4</accession>
<dbReference type="EMBL" id="VTEV01000002">
    <property type="protein sequence ID" value="TYS69543.1"/>
    <property type="molecule type" value="Genomic_DNA"/>
</dbReference>
<dbReference type="PROSITE" id="PS50005">
    <property type="entry name" value="TPR"/>
    <property type="match status" value="1"/>
</dbReference>
<feature type="repeat" description="TPR" evidence="1">
    <location>
        <begin position="401"/>
        <end position="434"/>
    </location>
</feature>
<dbReference type="STRING" id="79883.GCA_001636495_00733"/>
<comment type="caution">
    <text evidence="2">The sequence shown here is derived from an EMBL/GenBank/DDBJ whole genome shotgun (WGS) entry which is preliminary data.</text>
</comment>
<evidence type="ECO:0000313" key="2">
    <source>
        <dbReference type="EMBL" id="TYS69543.1"/>
    </source>
</evidence>
<gene>
    <name evidence="2" type="ORF">FZC76_04725</name>
</gene>
<dbReference type="Gene3D" id="1.25.40.10">
    <property type="entry name" value="Tetratricopeptide repeat domain"/>
    <property type="match status" value="1"/>
</dbReference>
<evidence type="ECO:0000313" key="3">
    <source>
        <dbReference type="Proteomes" id="UP000322524"/>
    </source>
</evidence>
<dbReference type="OrthoDB" id="2676051at2"/>
<evidence type="ECO:0000256" key="1">
    <source>
        <dbReference type="PROSITE-ProRule" id="PRU00339"/>
    </source>
</evidence>
<reference evidence="2 3" key="1">
    <citation type="submission" date="2019-08" db="EMBL/GenBank/DDBJ databases">
        <title>Bacillus genomes from the desert of Cuatro Cienegas, Coahuila.</title>
        <authorList>
            <person name="Olmedo-Alvarez G."/>
        </authorList>
    </citation>
    <scope>NUCLEOTIDE SEQUENCE [LARGE SCALE GENOMIC DNA]</scope>
    <source>
        <strain evidence="2 3">CH28_1T</strain>
    </source>
</reference>
<sequence>MTNKTTTINIQHEKKHLHLNPTNLFMYQGFQVIEAYNQKHAECYYLFFYKTSYLTGKSTSKIKRKSQLSTILQKGIRFSPDHPLLAYLLTHNRTHTFPALTPLWEKIQKRYSPLEASNILTIFDNYMKKEKITKVMKEFALQYRREGQLLHTYQLLRLITDIYPANKWAQEMSKSLQYQSYQAPYTTHPSSLLSKDPLYVEKYCYNHIKQDDSRTLLMQLLQKEDRKMEQLSLYSHLLGRSTPSDHTLYEQMIDSLPVDFTNDDKVDLLSYILRKRATHHERLYHELLGLLKKSNRYEDLLILLTKNKALITEKDLPYMQEALLHVKWIENSDWLSNLTFHFDEKISPKQVQALFQSFVPNLLQLKGLDYTEQWVAPYSSRYPGIPILMKIKKMAALKDDPDQMYALGELYYEFKQLSEAVECFNWELELDPSNIRSIKWLSKLYLEMGMVEESKSYQYMLKDGS</sequence>
<proteinExistence type="predicted"/>